<name>A0A521FUG1_9ACTN</name>
<dbReference type="InterPro" id="IPR000653">
    <property type="entry name" value="DegT/StrS_aminotransferase"/>
</dbReference>
<keyword evidence="3 4" id="KW-0663">Pyridoxal phosphate</keyword>
<dbReference type="InterPro" id="IPR015424">
    <property type="entry name" value="PyrdxlP-dep_Trfase"/>
</dbReference>
<organism evidence="5 6">
    <name type="scientific">Geodermatophilus aquaeductus</name>
    <dbReference type="NCBI Taxonomy" id="1564161"/>
    <lineage>
        <taxon>Bacteria</taxon>
        <taxon>Bacillati</taxon>
        <taxon>Actinomycetota</taxon>
        <taxon>Actinomycetes</taxon>
        <taxon>Geodermatophilales</taxon>
        <taxon>Geodermatophilaceae</taxon>
        <taxon>Geodermatophilus</taxon>
    </lineage>
</organism>
<feature type="modified residue" description="N6-(pyridoxal phosphate)lysine" evidence="3">
    <location>
        <position position="181"/>
    </location>
</feature>
<dbReference type="PIRSF" id="PIRSF000390">
    <property type="entry name" value="PLP_StrS"/>
    <property type="match status" value="1"/>
</dbReference>
<dbReference type="PANTHER" id="PTHR30244:SF34">
    <property type="entry name" value="DTDP-4-AMINO-4,6-DIDEOXYGALACTOSE TRANSAMINASE"/>
    <property type="match status" value="1"/>
</dbReference>
<evidence type="ECO:0000313" key="6">
    <source>
        <dbReference type="Proteomes" id="UP000317484"/>
    </source>
</evidence>
<accession>A0A521FUG1</accession>
<protein>
    <submittedName>
        <fullName evidence="5">dTDP-4-amino-4,6-dideoxygalactose transaminase</fullName>
    </submittedName>
</protein>
<dbReference type="GO" id="GO:0008483">
    <property type="term" value="F:transaminase activity"/>
    <property type="evidence" value="ECO:0007669"/>
    <property type="project" value="TreeGrafter"/>
</dbReference>
<comment type="cofactor">
    <cofactor evidence="1">
        <name>pyridoxal 5'-phosphate</name>
        <dbReference type="ChEBI" id="CHEBI:597326"/>
    </cofactor>
</comment>
<dbReference type="SUPFAM" id="SSF53383">
    <property type="entry name" value="PLP-dependent transferases"/>
    <property type="match status" value="1"/>
</dbReference>
<comment type="similarity">
    <text evidence="4">Belongs to the DegT/DnrJ/EryC1 family.</text>
</comment>
<sequence>MNPTIPISAVTLGPEEERLVLEVLRSGQLSQGPKVRQLEQQFAAAHDVAHAVAVNNGTTALVAALRGLSLGPGDEVVTTPLSFVATLNAILETGATVRFADIDEDFCLDPDAVGALIGERTRALLPVHLYGLPADMPRFAQLAREHGLALVEDAAQAPGARIGGRAVGSSGVGCFSFYATKNIMCGEGGMITTDDATLADRLRVLRNQGMRARYQYEAAGHNYRLTDLQAAIALAQLARLDHVNVARRRHAAFLSEHLRDLPGLRVPSVPAGRSHVFHQYTVRITPDAAVDREGFVAGLSDRGITTGIYYPRLMHDYDCFRDNSQVVVDETPVADRVVTEIVSLPVHPQLSRNDLERIVEAVSEVLQ</sequence>
<evidence type="ECO:0000256" key="4">
    <source>
        <dbReference type="RuleBase" id="RU004508"/>
    </source>
</evidence>
<reference evidence="5 6" key="1">
    <citation type="submission" date="2017-05" db="EMBL/GenBank/DDBJ databases">
        <authorList>
            <person name="Varghese N."/>
            <person name="Submissions S."/>
        </authorList>
    </citation>
    <scope>NUCLEOTIDE SEQUENCE [LARGE SCALE GENOMIC DNA]</scope>
    <source>
        <strain evidence="5 6">DSM 46834</strain>
    </source>
</reference>
<dbReference type="PANTHER" id="PTHR30244">
    <property type="entry name" value="TRANSAMINASE"/>
    <property type="match status" value="1"/>
</dbReference>
<proteinExistence type="inferred from homology"/>
<feature type="active site" description="Proton acceptor" evidence="2">
    <location>
        <position position="181"/>
    </location>
</feature>
<evidence type="ECO:0000256" key="2">
    <source>
        <dbReference type="PIRSR" id="PIRSR000390-1"/>
    </source>
</evidence>
<keyword evidence="6" id="KW-1185">Reference proteome</keyword>
<dbReference type="EMBL" id="FXTJ01000019">
    <property type="protein sequence ID" value="SMO99807.1"/>
    <property type="molecule type" value="Genomic_DNA"/>
</dbReference>
<dbReference type="RefSeq" id="WP_142461206.1">
    <property type="nucleotide sequence ID" value="NZ_FXTJ01000019.1"/>
</dbReference>
<dbReference type="Gene3D" id="3.40.640.10">
    <property type="entry name" value="Type I PLP-dependent aspartate aminotransferase-like (Major domain)"/>
    <property type="match status" value="1"/>
</dbReference>
<dbReference type="InterPro" id="IPR015422">
    <property type="entry name" value="PyrdxlP-dep_Trfase_small"/>
</dbReference>
<dbReference type="Pfam" id="PF01041">
    <property type="entry name" value="DegT_DnrJ_EryC1"/>
    <property type="match status" value="1"/>
</dbReference>
<evidence type="ECO:0000256" key="3">
    <source>
        <dbReference type="PIRSR" id="PIRSR000390-2"/>
    </source>
</evidence>
<dbReference type="Proteomes" id="UP000317484">
    <property type="component" value="Unassembled WGS sequence"/>
</dbReference>
<dbReference type="GO" id="GO:0030170">
    <property type="term" value="F:pyridoxal phosphate binding"/>
    <property type="evidence" value="ECO:0007669"/>
    <property type="project" value="TreeGrafter"/>
</dbReference>
<evidence type="ECO:0000256" key="1">
    <source>
        <dbReference type="ARBA" id="ARBA00001933"/>
    </source>
</evidence>
<gene>
    <name evidence="5" type="ORF">SAMN06273567_11931</name>
</gene>
<evidence type="ECO:0000313" key="5">
    <source>
        <dbReference type="EMBL" id="SMO99807.1"/>
    </source>
</evidence>
<dbReference type="AlphaFoldDB" id="A0A521FUG1"/>
<dbReference type="Gene3D" id="3.90.1150.10">
    <property type="entry name" value="Aspartate Aminotransferase, domain 1"/>
    <property type="match status" value="1"/>
</dbReference>
<dbReference type="GO" id="GO:0000271">
    <property type="term" value="P:polysaccharide biosynthetic process"/>
    <property type="evidence" value="ECO:0007669"/>
    <property type="project" value="TreeGrafter"/>
</dbReference>
<dbReference type="InterPro" id="IPR015421">
    <property type="entry name" value="PyrdxlP-dep_Trfase_major"/>
</dbReference>
<dbReference type="CDD" id="cd00616">
    <property type="entry name" value="AHBA_syn"/>
    <property type="match status" value="1"/>
</dbReference>